<feature type="compositionally biased region" description="Acidic residues" evidence="1">
    <location>
        <begin position="60"/>
        <end position="75"/>
    </location>
</feature>
<feature type="compositionally biased region" description="Polar residues" evidence="1">
    <location>
        <begin position="91"/>
        <end position="100"/>
    </location>
</feature>
<evidence type="ECO:0000256" key="1">
    <source>
        <dbReference type="SAM" id="MobiDB-lite"/>
    </source>
</evidence>
<evidence type="ECO:0000313" key="2">
    <source>
        <dbReference type="EMBL" id="KAF5932994.1"/>
    </source>
</evidence>
<dbReference type="EMBL" id="JACBKZ010000014">
    <property type="protein sequence ID" value="KAF5932994.1"/>
    <property type="molecule type" value="Genomic_DNA"/>
</dbReference>
<feature type="compositionally biased region" description="Basic and acidic residues" evidence="1">
    <location>
        <begin position="110"/>
        <end position="120"/>
    </location>
</feature>
<reference evidence="3" key="1">
    <citation type="journal article" date="2020" name="Nat. Commun.">
        <title>Genome assembly of wild tea tree DASZ reveals pedigree and selection history of tea varieties.</title>
        <authorList>
            <person name="Zhang W."/>
            <person name="Zhang Y."/>
            <person name="Qiu H."/>
            <person name="Guo Y."/>
            <person name="Wan H."/>
            <person name="Zhang X."/>
            <person name="Scossa F."/>
            <person name="Alseekh S."/>
            <person name="Zhang Q."/>
            <person name="Wang P."/>
            <person name="Xu L."/>
            <person name="Schmidt M.H."/>
            <person name="Jia X."/>
            <person name="Li D."/>
            <person name="Zhu A."/>
            <person name="Guo F."/>
            <person name="Chen W."/>
            <person name="Ni D."/>
            <person name="Usadel B."/>
            <person name="Fernie A.R."/>
            <person name="Wen W."/>
        </authorList>
    </citation>
    <scope>NUCLEOTIDE SEQUENCE [LARGE SCALE GENOMIC DNA]</scope>
    <source>
        <strain evidence="3">cv. G240</strain>
    </source>
</reference>
<comment type="caution">
    <text evidence="2">The sequence shown here is derived from an EMBL/GenBank/DDBJ whole genome shotgun (WGS) entry which is preliminary data.</text>
</comment>
<proteinExistence type="predicted"/>
<feature type="compositionally biased region" description="Pro residues" evidence="1">
    <location>
        <begin position="47"/>
        <end position="57"/>
    </location>
</feature>
<keyword evidence="3" id="KW-1185">Reference proteome</keyword>
<protein>
    <submittedName>
        <fullName evidence="2">Uncharacterized protein</fullName>
    </submittedName>
</protein>
<organism evidence="2 3">
    <name type="scientific">Camellia sinensis</name>
    <name type="common">Tea plant</name>
    <name type="synonym">Thea sinensis</name>
    <dbReference type="NCBI Taxonomy" id="4442"/>
    <lineage>
        <taxon>Eukaryota</taxon>
        <taxon>Viridiplantae</taxon>
        <taxon>Streptophyta</taxon>
        <taxon>Embryophyta</taxon>
        <taxon>Tracheophyta</taxon>
        <taxon>Spermatophyta</taxon>
        <taxon>Magnoliopsida</taxon>
        <taxon>eudicotyledons</taxon>
        <taxon>Gunneridae</taxon>
        <taxon>Pentapetalae</taxon>
        <taxon>asterids</taxon>
        <taxon>Ericales</taxon>
        <taxon>Theaceae</taxon>
        <taxon>Camellia</taxon>
    </lineage>
</organism>
<reference evidence="2 3" key="2">
    <citation type="submission" date="2020-07" db="EMBL/GenBank/DDBJ databases">
        <title>Genome assembly of wild tea tree DASZ reveals pedigree and selection history of tea varieties.</title>
        <authorList>
            <person name="Zhang W."/>
        </authorList>
    </citation>
    <scope>NUCLEOTIDE SEQUENCE [LARGE SCALE GENOMIC DNA]</scope>
    <source>
        <strain evidence="3">cv. G240</strain>
        <tissue evidence="2">Leaf</tissue>
    </source>
</reference>
<gene>
    <name evidence="2" type="ORF">HYC85_029165</name>
</gene>
<evidence type="ECO:0000313" key="3">
    <source>
        <dbReference type="Proteomes" id="UP000593564"/>
    </source>
</evidence>
<sequence length="170" mass="18506">MADVTEEYKLQFRQACNRGFSLGWMSLIKKLDVPADSPFRNADAIPLPFPPPLPPSQPEDASESEDEDGGEDKDEAEILVRKPKDAAGTKSLPSNSQIMDLTQDDVGEGVAKETTPEHASSDVPQIDKSIDETLVEIDAELTMEKAAEVALQESTEVQTKVAPEAEEPQL</sequence>
<accession>A0A7J7G162</accession>
<name>A0A7J7G162_CAMSI</name>
<feature type="region of interest" description="Disordered" evidence="1">
    <location>
        <begin position="37"/>
        <end position="129"/>
    </location>
</feature>
<dbReference type="Proteomes" id="UP000593564">
    <property type="component" value="Unassembled WGS sequence"/>
</dbReference>
<feature type="compositionally biased region" description="Basic and acidic residues" evidence="1">
    <location>
        <begin position="76"/>
        <end position="87"/>
    </location>
</feature>
<dbReference type="AlphaFoldDB" id="A0A7J7G162"/>